<feature type="transmembrane region" description="Helical" evidence="1">
    <location>
        <begin position="26"/>
        <end position="50"/>
    </location>
</feature>
<dbReference type="PANTHER" id="PTHR35902:SF3">
    <property type="entry name" value="NPCBM-ASSOCIATED, NEW3 DOMAIN OF ALPHA-GALACTOSIDASE"/>
    <property type="match status" value="1"/>
</dbReference>
<keyword evidence="3" id="KW-1185">Reference proteome</keyword>
<evidence type="ECO:0000313" key="2">
    <source>
        <dbReference type="EMBL" id="PWR73064.1"/>
    </source>
</evidence>
<proteinExistence type="predicted"/>
<dbReference type="OrthoDB" id="56770at2157"/>
<dbReference type="AlphaFoldDB" id="A0A2V2MY53"/>
<name>A0A2V2MY53_9EURY</name>
<feature type="transmembrane region" description="Helical" evidence="1">
    <location>
        <begin position="416"/>
        <end position="441"/>
    </location>
</feature>
<keyword evidence="1" id="KW-0812">Transmembrane</keyword>
<protein>
    <recommendedName>
        <fullName evidence="4">S-layer protein</fullName>
    </recommendedName>
</protein>
<dbReference type="Proteomes" id="UP000245657">
    <property type="component" value="Unassembled WGS sequence"/>
</dbReference>
<gene>
    <name evidence="2" type="ORF">DK846_05635</name>
</gene>
<evidence type="ECO:0000313" key="3">
    <source>
        <dbReference type="Proteomes" id="UP000245657"/>
    </source>
</evidence>
<sequence>MTILTPSGIFGTCNHDHSRRFYIKKLLYVLVICVAISGSVCHAFAVPYPYGEPEFSATIVGDYECTPGNVTPLLIKVANVATNPELILDVSNPVESTPIVPYAVLLTLEPGNSPADIIHTVQTLPALPPATGIPLTFPVIIPADAPAGPYYLDLNIQYQYADSIAKDGLTDVFHYTTKEVTLKIPIVVKEKVRVRVDNISASYMAPGQVGIISADITNVGYYSGKNASAELTTAKGSPVTIYQGGYHLGTFDVGETRSVEWRASVSDKLDASSIPAVVQISYEDKNQNLTKSQPVSIGIPVSAGPKFNITYDRPKITPGGSTVVRVTYINTGDAPAFGATAKIVPVNPVSSKQTGGMLGTIAPGESVTTDYEFSLSQKALVKPYGVLTDIKFRGEDGSVYLSDPLKIELNTIEPGIIAILLSPVSLVILIGVILVFGYLFLRKEGRLI</sequence>
<accession>A0A2V2MY53</accession>
<evidence type="ECO:0000256" key="1">
    <source>
        <dbReference type="SAM" id="Phobius"/>
    </source>
</evidence>
<evidence type="ECO:0008006" key="4">
    <source>
        <dbReference type="Google" id="ProtNLM"/>
    </source>
</evidence>
<comment type="caution">
    <text evidence="2">The sequence shown here is derived from an EMBL/GenBank/DDBJ whole genome shotgun (WGS) entry which is preliminary data.</text>
</comment>
<dbReference type="RefSeq" id="WP_109967965.1">
    <property type="nucleotide sequence ID" value="NZ_CP176093.1"/>
</dbReference>
<reference evidence="2 3" key="1">
    <citation type="submission" date="2018-05" db="EMBL/GenBank/DDBJ databases">
        <title>Draft genome of Methanospirillum lacunae Ki8-1.</title>
        <authorList>
            <person name="Dueholm M.S."/>
            <person name="Nielsen P.H."/>
            <person name="Bakmann L.F."/>
            <person name="Otzen D.E."/>
        </authorList>
    </citation>
    <scope>NUCLEOTIDE SEQUENCE [LARGE SCALE GENOMIC DNA]</scope>
    <source>
        <strain evidence="2 3">Ki8-1</strain>
    </source>
</reference>
<dbReference type="EMBL" id="QGMY01000004">
    <property type="protein sequence ID" value="PWR73064.1"/>
    <property type="molecule type" value="Genomic_DNA"/>
</dbReference>
<dbReference type="GeneID" id="97550000"/>
<dbReference type="PANTHER" id="PTHR35902">
    <property type="entry name" value="S-LAYER DOMAIN-LIKE PROTEIN-RELATED"/>
    <property type="match status" value="1"/>
</dbReference>
<keyword evidence="1" id="KW-0472">Membrane</keyword>
<keyword evidence="1" id="KW-1133">Transmembrane helix</keyword>
<organism evidence="2 3">
    <name type="scientific">Methanospirillum lacunae</name>
    <dbReference type="NCBI Taxonomy" id="668570"/>
    <lineage>
        <taxon>Archaea</taxon>
        <taxon>Methanobacteriati</taxon>
        <taxon>Methanobacteriota</taxon>
        <taxon>Stenosarchaea group</taxon>
        <taxon>Methanomicrobia</taxon>
        <taxon>Methanomicrobiales</taxon>
        <taxon>Methanospirillaceae</taxon>
        <taxon>Methanospirillum</taxon>
    </lineage>
</organism>